<evidence type="ECO:0000313" key="4">
    <source>
        <dbReference type="Proteomes" id="UP000009375"/>
    </source>
</evidence>
<evidence type="ECO:0000313" key="3">
    <source>
        <dbReference type="EMBL" id="EEZ92722.1"/>
    </source>
</evidence>
<evidence type="ECO:0000256" key="1">
    <source>
        <dbReference type="ARBA" id="ARBA00022741"/>
    </source>
</evidence>
<dbReference type="AlphaFoldDB" id="D2EFY2"/>
<reference evidence="3 4" key="1">
    <citation type="journal article" date="2010" name="Proc. Natl. Acad. Sci. U.S.A.">
        <title>Enigmatic, ultrasmall, uncultivated Archaea.</title>
        <authorList>
            <person name="Baker B.J."/>
            <person name="Comolli L.R."/>
            <person name="Dick G.J."/>
            <person name="Hauser L.J."/>
            <person name="Hyatt D."/>
            <person name="Dill B.D."/>
            <person name="Land M.L."/>
            <person name="Verberkmoes N.C."/>
            <person name="Hettich R.L."/>
            <person name="Banfield J.F."/>
        </authorList>
    </citation>
    <scope>NUCLEOTIDE SEQUENCE [LARGE SCALE GENOMIC DNA]</scope>
</reference>
<sequence>MEAIQTGFKSFDELTGGLEYRKVYSLFGDKESGKEQFLYKLVQSALSAKIAIVYTLTSKSYSELISEFNSRGININPYLGNSFKILDDFSRTNSPSATDNSYAKILNGPLDLTGLSVSLSTVNGDFIKDAKPVINIFDNLSNLLMYNNPVTVYRFLQFICGKAKLAGVTTLFSVDTVMHTPDVIETIKNLSDAIIDLKLDNGKRYFKISGISKEVLQFKELE</sequence>
<dbReference type="EMBL" id="GG730050">
    <property type="protein sequence ID" value="EEZ92722.1"/>
    <property type="molecule type" value="Genomic_DNA"/>
</dbReference>
<keyword evidence="2" id="KW-0067">ATP-binding</keyword>
<proteinExistence type="predicted"/>
<name>D2EFY2_PARA4</name>
<dbReference type="PANTHER" id="PTHR43637:SF1">
    <property type="entry name" value="UPF0273 PROTEIN TM_0370"/>
    <property type="match status" value="1"/>
</dbReference>
<dbReference type="SUPFAM" id="SSF52540">
    <property type="entry name" value="P-loop containing nucleoside triphosphate hydrolases"/>
    <property type="match status" value="1"/>
</dbReference>
<protein>
    <submittedName>
        <fullName evidence="3">RecA-superfamily ATPase-like protein implicated in signal transduction</fullName>
    </submittedName>
</protein>
<dbReference type="GO" id="GO:0005524">
    <property type="term" value="F:ATP binding"/>
    <property type="evidence" value="ECO:0007669"/>
    <property type="project" value="UniProtKB-KW"/>
</dbReference>
<keyword evidence="1" id="KW-0547">Nucleotide-binding</keyword>
<dbReference type="Gene3D" id="3.40.50.300">
    <property type="entry name" value="P-loop containing nucleotide triphosphate hydrolases"/>
    <property type="match status" value="1"/>
</dbReference>
<evidence type="ECO:0000256" key="2">
    <source>
        <dbReference type="ARBA" id="ARBA00022840"/>
    </source>
</evidence>
<accession>D2EFY2</accession>
<organism evidence="3 4">
    <name type="scientific">Candidatus Parvarchaeum acidiphilum ARMAN-4</name>
    <dbReference type="NCBI Taxonomy" id="662760"/>
    <lineage>
        <taxon>Archaea</taxon>
        <taxon>Candidatus Parvarchaeota</taxon>
        <taxon>Candidatus Parvarchaeum</taxon>
    </lineage>
</organism>
<dbReference type="InterPro" id="IPR027417">
    <property type="entry name" value="P-loop_NTPase"/>
</dbReference>
<dbReference type="PANTHER" id="PTHR43637">
    <property type="entry name" value="UPF0273 PROTEIN TM_0370"/>
    <property type="match status" value="1"/>
</dbReference>
<dbReference type="Proteomes" id="UP000009375">
    <property type="component" value="Unassembled WGS sequence"/>
</dbReference>
<dbReference type="InterPro" id="IPR055927">
    <property type="entry name" value="DUF7504"/>
</dbReference>
<dbReference type="Pfam" id="PF24336">
    <property type="entry name" value="DUF7504"/>
    <property type="match status" value="1"/>
</dbReference>
<gene>
    <name evidence="3" type="ORF">BJBARM4_0663</name>
</gene>